<reference evidence="1 2" key="1">
    <citation type="journal article" date="2019" name="Sci. Rep.">
        <title>Orb-weaving spider Araneus ventricosus genome elucidates the spidroin gene catalogue.</title>
        <authorList>
            <person name="Kono N."/>
            <person name="Nakamura H."/>
            <person name="Ohtoshi R."/>
            <person name="Moran D.A.P."/>
            <person name="Shinohara A."/>
            <person name="Yoshida Y."/>
            <person name="Fujiwara M."/>
            <person name="Mori M."/>
            <person name="Tomita M."/>
            <person name="Arakawa K."/>
        </authorList>
    </citation>
    <scope>NUCLEOTIDE SEQUENCE [LARGE SCALE GENOMIC DNA]</scope>
</reference>
<keyword evidence="2" id="KW-1185">Reference proteome</keyword>
<evidence type="ECO:0000313" key="2">
    <source>
        <dbReference type="Proteomes" id="UP000499080"/>
    </source>
</evidence>
<proteinExistence type="predicted"/>
<organism evidence="1 2">
    <name type="scientific">Araneus ventricosus</name>
    <name type="common">Orbweaver spider</name>
    <name type="synonym">Epeira ventricosa</name>
    <dbReference type="NCBI Taxonomy" id="182803"/>
    <lineage>
        <taxon>Eukaryota</taxon>
        <taxon>Metazoa</taxon>
        <taxon>Ecdysozoa</taxon>
        <taxon>Arthropoda</taxon>
        <taxon>Chelicerata</taxon>
        <taxon>Arachnida</taxon>
        <taxon>Araneae</taxon>
        <taxon>Araneomorphae</taxon>
        <taxon>Entelegynae</taxon>
        <taxon>Araneoidea</taxon>
        <taxon>Araneidae</taxon>
        <taxon>Araneus</taxon>
    </lineage>
</organism>
<dbReference type="AlphaFoldDB" id="A0A4Y2BZM0"/>
<dbReference type="Proteomes" id="UP000499080">
    <property type="component" value="Unassembled WGS sequence"/>
</dbReference>
<dbReference type="EMBL" id="BGPR01000125">
    <property type="protein sequence ID" value="GBL96935.1"/>
    <property type="molecule type" value="Genomic_DNA"/>
</dbReference>
<sequence length="154" mass="18060">MVSTQSCGKKKWLQTRPHYKLQFYRVLWKRYNPNSLLFRQVEACESNFMSVTPFVVCILTSSPQPFPEGLIYPYNIFSQPMGNTCRVSPIESGGATWPNRSLCHNTPNNSTQLRRPGNDHHYQTHYKKEKRVCRLVSYDRSTNINWLVFHSLVM</sequence>
<name>A0A4Y2BZM0_ARAVE</name>
<accession>A0A4Y2BZM0</accession>
<protein>
    <submittedName>
        <fullName evidence="1">Uncharacterized protein</fullName>
    </submittedName>
</protein>
<gene>
    <name evidence="1" type="ORF">AVEN_182516_1</name>
</gene>
<comment type="caution">
    <text evidence="1">The sequence shown here is derived from an EMBL/GenBank/DDBJ whole genome shotgun (WGS) entry which is preliminary data.</text>
</comment>
<evidence type="ECO:0000313" key="1">
    <source>
        <dbReference type="EMBL" id="GBL96935.1"/>
    </source>
</evidence>